<keyword evidence="3" id="KW-0378">Hydrolase</keyword>
<dbReference type="InterPro" id="IPR016071">
    <property type="entry name" value="Staphylococal_nuclease_OB-fold"/>
</dbReference>
<dbReference type="Gene3D" id="2.60.40.1260">
    <property type="entry name" value="Lamin Tail domain"/>
    <property type="match status" value="1"/>
</dbReference>
<dbReference type="PROSITE" id="PS01123">
    <property type="entry name" value="TNASE_1"/>
    <property type="match status" value="1"/>
</dbReference>
<dbReference type="InterPro" id="IPR013783">
    <property type="entry name" value="Ig-like_fold"/>
</dbReference>
<evidence type="ECO:0000256" key="3">
    <source>
        <dbReference type="ARBA" id="ARBA00022801"/>
    </source>
</evidence>
<evidence type="ECO:0000313" key="6">
    <source>
        <dbReference type="EMBL" id="OKY77925.1"/>
    </source>
</evidence>
<feature type="domain" description="LTD" evidence="5">
    <location>
        <begin position="366"/>
        <end position="487"/>
    </location>
</feature>
<dbReference type="InParanoid" id="A0A1Q6DU96"/>
<keyword evidence="1" id="KW-0540">Nuclease</keyword>
<keyword evidence="2" id="KW-0255">Endonuclease</keyword>
<keyword evidence="7" id="KW-1185">Reference proteome</keyword>
<dbReference type="PROSITE" id="PS51841">
    <property type="entry name" value="LTD"/>
    <property type="match status" value="1"/>
</dbReference>
<evidence type="ECO:0000256" key="2">
    <source>
        <dbReference type="ARBA" id="ARBA00022759"/>
    </source>
</evidence>
<evidence type="ECO:0000259" key="4">
    <source>
        <dbReference type="PROSITE" id="PS50830"/>
    </source>
</evidence>
<dbReference type="PROSITE" id="PS50830">
    <property type="entry name" value="TNASE_3"/>
    <property type="match status" value="1"/>
</dbReference>
<feature type="domain" description="TNase-like" evidence="4">
    <location>
        <begin position="224"/>
        <end position="369"/>
    </location>
</feature>
<dbReference type="InterPro" id="IPR036415">
    <property type="entry name" value="Lamin_tail_dom_sf"/>
</dbReference>
<dbReference type="EMBL" id="MSDW01000001">
    <property type="protein sequence ID" value="OKY77925.1"/>
    <property type="molecule type" value="Genomic_DNA"/>
</dbReference>
<reference evidence="6" key="1">
    <citation type="submission" date="2016-12" db="EMBL/GenBank/DDBJ databases">
        <title>Discovery of methanogenic haloarchaea.</title>
        <authorList>
            <person name="Sorokin D.Y."/>
            <person name="Makarova K.S."/>
            <person name="Abbas B."/>
            <person name="Ferrer M."/>
            <person name="Golyshin P.N."/>
        </authorList>
    </citation>
    <scope>NUCLEOTIDE SEQUENCE [LARGE SCALE GENOMIC DNA]</scope>
    <source>
        <strain evidence="6">HMET1</strain>
    </source>
</reference>
<evidence type="ECO:0000259" key="5">
    <source>
        <dbReference type="PROSITE" id="PS51841"/>
    </source>
</evidence>
<dbReference type="InterPro" id="IPR001322">
    <property type="entry name" value="Lamin_tail_dom"/>
</dbReference>
<protein>
    <submittedName>
        <fullName evidence="6">Cell surface protein</fullName>
    </submittedName>
</protein>
<accession>A0A1Q6DU96</accession>
<dbReference type="GO" id="GO:0016787">
    <property type="term" value="F:hydrolase activity"/>
    <property type="evidence" value="ECO:0007669"/>
    <property type="project" value="UniProtKB-KW"/>
</dbReference>
<dbReference type="GO" id="GO:0003676">
    <property type="term" value="F:nucleic acid binding"/>
    <property type="evidence" value="ECO:0007669"/>
    <property type="project" value="InterPro"/>
</dbReference>
<dbReference type="Gene3D" id="2.40.50.90">
    <property type="match status" value="1"/>
</dbReference>
<dbReference type="GO" id="GO:0004519">
    <property type="term" value="F:endonuclease activity"/>
    <property type="evidence" value="ECO:0007669"/>
    <property type="project" value="UniProtKB-KW"/>
</dbReference>
<dbReference type="STRING" id="1903181.BTN85_0402"/>
<dbReference type="Pfam" id="PF00565">
    <property type="entry name" value="SNase"/>
    <property type="match status" value="1"/>
</dbReference>
<dbReference type="Proteomes" id="UP000185744">
    <property type="component" value="Unassembled WGS sequence"/>
</dbReference>
<gene>
    <name evidence="6" type="ORF">BTN85_0402</name>
</gene>
<dbReference type="Gene3D" id="2.60.40.10">
    <property type="entry name" value="Immunoglobulins"/>
    <property type="match status" value="1"/>
</dbReference>
<dbReference type="SMART" id="SM00318">
    <property type="entry name" value="SNc"/>
    <property type="match status" value="1"/>
</dbReference>
<dbReference type="InterPro" id="IPR035437">
    <property type="entry name" value="SNase_OB-fold_sf"/>
</dbReference>
<dbReference type="SUPFAM" id="SSF74853">
    <property type="entry name" value="Lamin A/C globular tail domain"/>
    <property type="match status" value="1"/>
</dbReference>
<dbReference type="PANTHER" id="PTHR12302">
    <property type="entry name" value="EBNA2 BINDING PROTEIN P100"/>
    <property type="match status" value="1"/>
</dbReference>
<dbReference type="Pfam" id="PF00932">
    <property type="entry name" value="LTD"/>
    <property type="match status" value="1"/>
</dbReference>
<dbReference type="AlphaFoldDB" id="A0A1Q6DU96"/>
<evidence type="ECO:0000256" key="1">
    <source>
        <dbReference type="ARBA" id="ARBA00022722"/>
    </source>
</evidence>
<name>A0A1Q6DU96_METT1</name>
<comment type="caution">
    <text evidence="6">The sequence shown here is derived from an EMBL/GenBank/DDBJ whole genome shotgun (WGS) entry which is preliminary data.</text>
</comment>
<dbReference type="InterPro" id="IPR002071">
    <property type="entry name" value="Thermonucl_AS"/>
</dbReference>
<dbReference type="PROSITE" id="PS51257">
    <property type="entry name" value="PROKAR_LIPOPROTEIN"/>
    <property type="match status" value="1"/>
</dbReference>
<evidence type="ECO:0000313" key="7">
    <source>
        <dbReference type="Proteomes" id="UP000185744"/>
    </source>
</evidence>
<organism evidence="6 7">
    <name type="scientific">Methanohalarchaeum thermophilum</name>
    <dbReference type="NCBI Taxonomy" id="1903181"/>
    <lineage>
        <taxon>Archaea</taxon>
        <taxon>Methanobacteriati</taxon>
        <taxon>Methanobacteriota</taxon>
        <taxon>Methanonatronarchaeia</taxon>
        <taxon>Methanonatronarchaeales</taxon>
        <taxon>Methanonatronarchaeaceae</taxon>
        <taxon>Candidatus Methanohalarchaeum</taxon>
    </lineage>
</organism>
<sequence length="487" mass="54731">MNKEVISLVLVVIFVFSVSITGCMTDTSEIGGDQVGAEFEYSDLKVEPRDLGVGEEVRISLVVTNTGDEKGETSVELEINGMTQDCKTLDLRKGQTKIVIFNLSRNNTGTFNVEVEGLTETFSVYQPKMARFNVSDLKVSSSAVEPGEEVEVEVGVENIGGKKGNYTVELLVDGNIRKEKTVEVGFNELKVVSFQLNMEEVGNHSICVGDRSTSLVVRSDEVNGNVSVSVFSVVDGDTVEIRYRNGTVDTVRLLGIDTPEVYSENTPNEFEGIDSSDYLRKWGYKASNFTEARLEGKTVFLRFDELSDRRGYYGRLLAYLCFSNGTSINEMLIERGFARVYEEGEFKYEETYLSLETEARNNYRGLWSVLNESKKQDEGYLAISYVHYDAPGNDHENTNGEWVEITNQGGQNISLDRFVLMDEADHRYEFPSISLEPKDEIRVYSGKGMDDSTSFYWGSGSAIWNNEGDTAYLYNEKAELVDSYQWN</sequence>
<dbReference type="PANTHER" id="PTHR12302:SF3">
    <property type="entry name" value="SERINE_THREONINE-PROTEIN KINASE 31"/>
    <property type="match status" value="1"/>
</dbReference>
<dbReference type="SUPFAM" id="SSF50199">
    <property type="entry name" value="Staphylococcal nuclease"/>
    <property type="match status" value="1"/>
</dbReference>
<proteinExistence type="predicted"/>